<evidence type="ECO:0000313" key="6">
    <source>
        <dbReference type="EMBL" id="SOD12477.1"/>
    </source>
</evidence>
<sequence length="628" mass="68707">MVSCNKPVIMKKTLNLLSLLLIVFMSCKGDKSIMPEEEEVVKKQASVSVRAGSPFDINGRLTLLGTNIVNKNGAAIQLRGMSTHGLQYRGNCYNETSLNLLMHGWGIDILRISMYIQEGGYETDPLRFTNFVDELVEKCYKEGVYALVDFHMLDPGDPNYNTERAKVFFEHMSKKHASKGNVIYEICNEPNNKQYEVTWPIIKNYADQIVPIIRNNDPQSIIIVGTPEHASRPDLVIGNKLAFENIMYTMHFYAADKWSANHQGKRMGYVSKAIANGVPVFVTEFGTQDGWGDGANDFVMSAKWLKFMEERKISWCNWNYSDSPLTGAAWKTGTCPNGPWTDDNLKEAGKWIRTQISTPADNWTGNYLAWNWEYNLASGTGTGSSLNATSTVQVSESKVGTPGFLPYPAIGAARTVVAANAGAGFNLNNGVLAMGASNGTAPNKFSLYDIAGSSTLVNLSFKLSFNNSVSGTAILAIGGGEGNLFKGNDAYANSKQDGVFTAIRFLVGTNSSNAQYRYSDGTSYVHRSHDVDVFPRTGDLNFEVYCNNTGNPRVYQKAGASYTLPAASFHMYVNGTAVKYSGSQDIASTGELLPYMPIDAFMLSGANSTGNTLNFSVSNIKIKSLIGN</sequence>
<feature type="signal peptide" evidence="4">
    <location>
        <begin position="1"/>
        <end position="28"/>
    </location>
</feature>
<dbReference type="InterPro" id="IPR017853">
    <property type="entry name" value="GH"/>
</dbReference>
<dbReference type="OrthoDB" id="154460at2"/>
<dbReference type="PROSITE" id="PS51257">
    <property type="entry name" value="PROKAR_LIPOPROTEIN"/>
    <property type="match status" value="1"/>
</dbReference>
<evidence type="ECO:0000313" key="7">
    <source>
        <dbReference type="Proteomes" id="UP000219281"/>
    </source>
</evidence>
<name>A0A285ZS79_9SPHI</name>
<gene>
    <name evidence="6" type="ORF">SAMN06297358_0689</name>
</gene>
<reference evidence="7" key="1">
    <citation type="submission" date="2017-09" db="EMBL/GenBank/DDBJ databases">
        <authorList>
            <person name="Varghese N."/>
            <person name="Submissions S."/>
        </authorList>
    </citation>
    <scope>NUCLEOTIDE SEQUENCE [LARGE SCALE GENOMIC DNA]</scope>
    <source>
        <strain evidence="7">CGMCC 1.12803</strain>
    </source>
</reference>
<keyword evidence="2 3" id="KW-0326">Glycosidase</keyword>
<proteinExistence type="inferred from homology"/>
<dbReference type="PROSITE" id="PS00659">
    <property type="entry name" value="GLYCOSYL_HYDROL_F5"/>
    <property type="match status" value="1"/>
</dbReference>
<feature type="chain" id="PRO_5012718762" evidence="4">
    <location>
        <begin position="29"/>
        <end position="628"/>
    </location>
</feature>
<dbReference type="SUPFAM" id="SSF51445">
    <property type="entry name" value="(Trans)glycosidases"/>
    <property type="match status" value="1"/>
</dbReference>
<dbReference type="PANTHER" id="PTHR34142:SF1">
    <property type="entry name" value="GLYCOSIDE HYDROLASE FAMILY 5 DOMAIN-CONTAINING PROTEIN"/>
    <property type="match status" value="1"/>
</dbReference>
<dbReference type="Proteomes" id="UP000219281">
    <property type="component" value="Unassembled WGS sequence"/>
</dbReference>
<keyword evidence="1 3" id="KW-0378">Hydrolase</keyword>
<keyword evidence="4" id="KW-0732">Signal</keyword>
<comment type="similarity">
    <text evidence="3">Belongs to the glycosyl hydrolase 5 (cellulase A) family.</text>
</comment>
<protein>
    <submittedName>
        <fullName evidence="6">Cellulase (Glycosyl hydrolase family 5)</fullName>
    </submittedName>
</protein>
<evidence type="ECO:0000256" key="4">
    <source>
        <dbReference type="SAM" id="SignalP"/>
    </source>
</evidence>
<keyword evidence="7" id="KW-1185">Reference proteome</keyword>
<accession>A0A285ZS79</accession>
<dbReference type="PANTHER" id="PTHR34142">
    <property type="entry name" value="ENDO-BETA-1,4-GLUCANASE A"/>
    <property type="match status" value="1"/>
</dbReference>
<dbReference type="Pfam" id="PF00150">
    <property type="entry name" value="Cellulase"/>
    <property type="match status" value="1"/>
</dbReference>
<dbReference type="InterPro" id="IPR001547">
    <property type="entry name" value="Glyco_hydro_5"/>
</dbReference>
<evidence type="ECO:0000256" key="3">
    <source>
        <dbReference type="RuleBase" id="RU361153"/>
    </source>
</evidence>
<dbReference type="GO" id="GO:0000272">
    <property type="term" value="P:polysaccharide catabolic process"/>
    <property type="evidence" value="ECO:0007669"/>
    <property type="project" value="InterPro"/>
</dbReference>
<feature type="domain" description="Glycoside hydrolase family 5" evidence="5">
    <location>
        <begin position="69"/>
        <end position="322"/>
    </location>
</feature>
<evidence type="ECO:0000259" key="5">
    <source>
        <dbReference type="Pfam" id="PF00150"/>
    </source>
</evidence>
<evidence type="ECO:0000256" key="1">
    <source>
        <dbReference type="ARBA" id="ARBA00022801"/>
    </source>
</evidence>
<organism evidence="6 7">
    <name type="scientific">Pedobacter xixiisoli</name>
    <dbReference type="NCBI Taxonomy" id="1476464"/>
    <lineage>
        <taxon>Bacteria</taxon>
        <taxon>Pseudomonadati</taxon>
        <taxon>Bacteroidota</taxon>
        <taxon>Sphingobacteriia</taxon>
        <taxon>Sphingobacteriales</taxon>
        <taxon>Sphingobacteriaceae</taxon>
        <taxon>Pedobacter</taxon>
    </lineage>
</organism>
<dbReference type="GO" id="GO:0004553">
    <property type="term" value="F:hydrolase activity, hydrolyzing O-glycosyl compounds"/>
    <property type="evidence" value="ECO:0007669"/>
    <property type="project" value="InterPro"/>
</dbReference>
<dbReference type="InterPro" id="IPR018087">
    <property type="entry name" value="Glyco_hydro_5_CS"/>
</dbReference>
<evidence type="ECO:0000256" key="2">
    <source>
        <dbReference type="ARBA" id="ARBA00023295"/>
    </source>
</evidence>
<dbReference type="AlphaFoldDB" id="A0A285ZS79"/>
<dbReference type="Gene3D" id="3.20.20.80">
    <property type="entry name" value="Glycosidases"/>
    <property type="match status" value="1"/>
</dbReference>
<dbReference type="EMBL" id="OCMT01000001">
    <property type="protein sequence ID" value="SOD12477.1"/>
    <property type="molecule type" value="Genomic_DNA"/>
</dbReference>